<keyword evidence="1" id="KW-0472">Membrane</keyword>
<dbReference type="EMBL" id="JAENBP010000001">
    <property type="protein sequence ID" value="MBJ8349290.1"/>
    <property type="molecule type" value="Genomic_DNA"/>
</dbReference>
<name>A0A934UD10_9STRE</name>
<feature type="transmembrane region" description="Helical" evidence="1">
    <location>
        <begin position="36"/>
        <end position="60"/>
    </location>
</feature>
<evidence type="ECO:0000313" key="3">
    <source>
        <dbReference type="Proteomes" id="UP000644875"/>
    </source>
</evidence>
<reference evidence="2 3" key="1">
    <citation type="journal article" date="2021" name="Int. J. Syst. Evol. Microbiol.">
        <title>Streptococcus vicugnae sp. nov., isolated from faeces of alpacas (Vicugna pacos) and cattle (Bos taurus), Streptococcus zalophi sp. nov., and Streptococcus pacificus sp. nov., isolated from respiratory tract of California sea lions (Zalophus californianus).</title>
        <authorList>
            <person name="Volokhov D.V."/>
            <person name="Zagorodnyaya T.A."/>
            <person name="Shen Z."/>
            <person name="Blom J."/>
            <person name="Furtak V.A."/>
            <person name="Eisenberg T."/>
            <person name="Fan P."/>
            <person name="Jeong K.C."/>
            <person name="Gao Y."/>
            <person name="Zhang S."/>
            <person name="Amselle M."/>
        </authorList>
    </citation>
    <scope>NUCLEOTIDE SEQUENCE [LARGE SCALE GENOMIC DNA]</scope>
    <source>
        <strain evidence="3">CSL7508-lung</strain>
    </source>
</reference>
<evidence type="ECO:0000256" key="1">
    <source>
        <dbReference type="SAM" id="Phobius"/>
    </source>
</evidence>
<feature type="transmembrane region" description="Helical" evidence="1">
    <location>
        <begin position="66"/>
        <end position="86"/>
    </location>
</feature>
<proteinExistence type="predicted"/>
<sequence length="166" mass="18194">MALSALLTAFAILIPIVMPAKIIIGPASFTLTSHVPIFIAMFISPSVAIFVSLGSTLGFFMAGFPIIIVFRALSHVIFASIGAFLIKKRIVTFTKSLTTLLFAIIINLIHGLAEFLVVIVLTTGSQVDSNYWLTMLWLVGFGTLVHGTIDFYLARICWHFMTKKKA</sequence>
<dbReference type="AlphaFoldDB" id="A0A934UD10"/>
<protein>
    <recommendedName>
        <fullName evidence="4">ECF transporter S component</fullName>
    </recommendedName>
</protein>
<feature type="transmembrane region" description="Helical" evidence="1">
    <location>
        <begin position="98"/>
        <end position="119"/>
    </location>
</feature>
<dbReference type="Proteomes" id="UP000644875">
    <property type="component" value="Unassembled WGS sequence"/>
</dbReference>
<evidence type="ECO:0000313" key="2">
    <source>
        <dbReference type="EMBL" id="MBJ8349290.1"/>
    </source>
</evidence>
<feature type="transmembrane region" description="Helical" evidence="1">
    <location>
        <begin position="6"/>
        <end position="24"/>
    </location>
</feature>
<keyword evidence="1" id="KW-1133">Transmembrane helix</keyword>
<keyword evidence="1" id="KW-0812">Transmembrane</keyword>
<evidence type="ECO:0008006" key="4">
    <source>
        <dbReference type="Google" id="ProtNLM"/>
    </source>
</evidence>
<dbReference type="RefSeq" id="WP_199567244.1">
    <property type="nucleotide sequence ID" value="NZ_JAENBP010000001.1"/>
</dbReference>
<accession>A0A934UD10</accession>
<keyword evidence="3" id="KW-1185">Reference proteome</keyword>
<comment type="caution">
    <text evidence="2">The sequence shown here is derived from an EMBL/GenBank/DDBJ whole genome shotgun (WGS) entry which is preliminary data.</text>
</comment>
<organism evidence="2 3">
    <name type="scientific">Streptococcus zalophi</name>
    <dbReference type="NCBI Taxonomy" id="640031"/>
    <lineage>
        <taxon>Bacteria</taxon>
        <taxon>Bacillati</taxon>
        <taxon>Bacillota</taxon>
        <taxon>Bacilli</taxon>
        <taxon>Lactobacillales</taxon>
        <taxon>Streptococcaceae</taxon>
        <taxon>Streptococcus</taxon>
    </lineage>
</organism>
<feature type="transmembrane region" description="Helical" evidence="1">
    <location>
        <begin position="131"/>
        <end position="154"/>
    </location>
</feature>
<gene>
    <name evidence="2" type="ORF">JHK64_01425</name>
</gene>